<dbReference type="CDD" id="cd03215">
    <property type="entry name" value="ABC_Carb_Monos_II"/>
    <property type="match status" value="1"/>
</dbReference>
<dbReference type="AlphaFoldDB" id="A0A9X2GHX2"/>
<dbReference type="CDD" id="cd03216">
    <property type="entry name" value="ABC_Carb_Monos_I"/>
    <property type="match status" value="1"/>
</dbReference>
<dbReference type="PROSITE" id="PS50893">
    <property type="entry name" value="ABC_TRANSPORTER_2"/>
    <property type="match status" value="2"/>
</dbReference>
<evidence type="ECO:0000256" key="1">
    <source>
        <dbReference type="ARBA" id="ARBA00022741"/>
    </source>
</evidence>
<feature type="region of interest" description="Disordered" evidence="3">
    <location>
        <begin position="1"/>
        <end position="20"/>
    </location>
</feature>
<dbReference type="InterPro" id="IPR003593">
    <property type="entry name" value="AAA+_ATPase"/>
</dbReference>
<dbReference type="RefSeq" id="WP_253745221.1">
    <property type="nucleotide sequence ID" value="NZ_BAABKA010000067.1"/>
</dbReference>
<dbReference type="PROSITE" id="PS00211">
    <property type="entry name" value="ABC_TRANSPORTER_1"/>
    <property type="match status" value="1"/>
</dbReference>
<sequence length="559" mass="57550">MNVPAVEPPGRTSVPGGGPGRVSVPAVELVGITKRFGGVTANDGVDLAVERGEVHAVVGENGAGKSTLMSILYGLHRPDAGHILRAGTHMRLRSPADAIAHGLGMVHQRFRLFPGLSVAENVVIGAEPMRRGVLDRAAARRSVADLAERYGLGVDPGARAGDLPVGTRQRVEILKALYRRAEVLILDEPTAVLTPGEAAGLFRMVRELAGEGVSVLLVTHKLNEVLAAGDRVTVLRGGRVTGRFPTAGTSADDLVRAMIGRSLATAPATVAEPAAAPSAVTDAATAPAPAAVTESDTAPAPAAASAKPAGPYRLEVRDLHVRDRDGVAAVAGVSFGVRPGEIVGIAGVAGSGQRELVDAVTGLRRPHSGAVLLDGRPVGGSRERRVAYVPGDRAGRATAPDLSLADNLLMGDQHGFLLDPGGVRRRATALVERFSIRAASVRAPIAQLSGGNAQKAVLARELSRDTPVLVVEEPTQGVDVGAQEQIHALLAAARDAGRAVLLLSSELSELRALADRVLVMFEGRLTAALPVTRATDERLGAAMTGAAAAVREPAGESTG</sequence>
<dbReference type="SUPFAM" id="SSF52540">
    <property type="entry name" value="P-loop containing nucleoside triphosphate hydrolases"/>
    <property type="match status" value="2"/>
</dbReference>
<feature type="domain" description="ABC transporter" evidence="4">
    <location>
        <begin position="27"/>
        <end position="262"/>
    </location>
</feature>
<reference evidence="5" key="1">
    <citation type="submission" date="2022-06" db="EMBL/GenBank/DDBJ databases">
        <title>Sequencing the genomes of 1000 actinobacteria strains.</title>
        <authorList>
            <person name="Klenk H.-P."/>
        </authorList>
    </citation>
    <scope>NUCLEOTIDE SEQUENCE</scope>
    <source>
        <strain evidence="5">DSM 46694</strain>
    </source>
</reference>
<dbReference type="GO" id="GO:0005524">
    <property type="term" value="F:ATP binding"/>
    <property type="evidence" value="ECO:0007669"/>
    <property type="project" value="UniProtKB-KW"/>
</dbReference>
<protein>
    <submittedName>
        <fullName evidence="5">Simple sugar transport system ATP-binding protein</fullName>
    </submittedName>
</protein>
<dbReference type="InterPro" id="IPR003439">
    <property type="entry name" value="ABC_transporter-like_ATP-bd"/>
</dbReference>
<keyword evidence="5" id="KW-0762">Sugar transport</keyword>
<dbReference type="GO" id="GO:0016887">
    <property type="term" value="F:ATP hydrolysis activity"/>
    <property type="evidence" value="ECO:0007669"/>
    <property type="project" value="InterPro"/>
</dbReference>
<accession>A0A9X2GHX2</accession>
<evidence type="ECO:0000313" key="6">
    <source>
        <dbReference type="Proteomes" id="UP001139648"/>
    </source>
</evidence>
<evidence type="ECO:0000313" key="5">
    <source>
        <dbReference type="EMBL" id="MCP2358125.1"/>
    </source>
</evidence>
<gene>
    <name evidence="5" type="ORF">HD597_005145</name>
</gene>
<dbReference type="Proteomes" id="UP001139648">
    <property type="component" value="Unassembled WGS sequence"/>
</dbReference>
<dbReference type="Pfam" id="PF00005">
    <property type="entry name" value="ABC_tran"/>
    <property type="match status" value="2"/>
</dbReference>
<evidence type="ECO:0000256" key="3">
    <source>
        <dbReference type="SAM" id="MobiDB-lite"/>
    </source>
</evidence>
<organism evidence="5 6">
    <name type="scientific">Nonomuraea thailandensis</name>
    <dbReference type="NCBI Taxonomy" id="1188745"/>
    <lineage>
        <taxon>Bacteria</taxon>
        <taxon>Bacillati</taxon>
        <taxon>Actinomycetota</taxon>
        <taxon>Actinomycetes</taxon>
        <taxon>Streptosporangiales</taxon>
        <taxon>Streptosporangiaceae</taxon>
        <taxon>Nonomuraea</taxon>
    </lineage>
</organism>
<dbReference type="Gene3D" id="3.40.50.300">
    <property type="entry name" value="P-loop containing nucleotide triphosphate hydrolases"/>
    <property type="match status" value="2"/>
</dbReference>
<feature type="domain" description="ABC transporter" evidence="4">
    <location>
        <begin position="314"/>
        <end position="547"/>
    </location>
</feature>
<proteinExistence type="predicted"/>
<dbReference type="SMART" id="SM00382">
    <property type="entry name" value="AAA"/>
    <property type="match status" value="2"/>
</dbReference>
<name>A0A9X2GHX2_9ACTN</name>
<feature type="region of interest" description="Disordered" evidence="3">
    <location>
        <begin position="287"/>
        <end position="308"/>
    </location>
</feature>
<keyword evidence="2 5" id="KW-0067">ATP-binding</keyword>
<dbReference type="EMBL" id="JAMZEB010000002">
    <property type="protein sequence ID" value="MCP2358125.1"/>
    <property type="molecule type" value="Genomic_DNA"/>
</dbReference>
<dbReference type="PANTHER" id="PTHR43790:SF4">
    <property type="entry name" value="GUANOSINE IMPORT ATP-BINDING PROTEIN NUPO"/>
    <property type="match status" value="1"/>
</dbReference>
<evidence type="ECO:0000259" key="4">
    <source>
        <dbReference type="PROSITE" id="PS50893"/>
    </source>
</evidence>
<dbReference type="InterPro" id="IPR017871">
    <property type="entry name" value="ABC_transporter-like_CS"/>
</dbReference>
<dbReference type="PANTHER" id="PTHR43790">
    <property type="entry name" value="CARBOHYDRATE TRANSPORT ATP-BINDING PROTEIN MG119-RELATED"/>
    <property type="match status" value="1"/>
</dbReference>
<keyword evidence="5" id="KW-0813">Transport</keyword>
<keyword evidence="6" id="KW-1185">Reference proteome</keyword>
<comment type="caution">
    <text evidence="5">The sequence shown here is derived from an EMBL/GenBank/DDBJ whole genome shotgun (WGS) entry which is preliminary data.</text>
</comment>
<dbReference type="InterPro" id="IPR050107">
    <property type="entry name" value="ABC_carbohydrate_import_ATPase"/>
</dbReference>
<evidence type="ECO:0000256" key="2">
    <source>
        <dbReference type="ARBA" id="ARBA00022840"/>
    </source>
</evidence>
<keyword evidence="1" id="KW-0547">Nucleotide-binding</keyword>
<dbReference type="InterPro" id="IPR027417">
    <property type="entry name" value="P-loop_NTPase"/>
</dbReference>